<gene>
    <name evidence="3" type="ordered locus">Paes_2004</name>
</gene>
<dbReference type="PANTHER" id="PTHR34475">
    <property type="match status" value="1"/>
</dbReference>
<evidence type="ECO:0000313" key="4">
    <source>
        <dbReference type="Proteomes" id="UP000002725"/>
    </source>
</evidence>
<dbReference type="InterPro" id="IPR025194">
    <property type="entry name" value="RodZ-like_C"/>
</dbReference>
<dbReference type="RefSeq" id="WP_012506547.1">
    <property type="nucleotide sequence ID" value="NC_011059.1"/>
</dbReference>
<accession>B4S568</accession>
<dbReference type="KEGG" id="paa:Paes_2004"/>
<protein>
    <submittedName>
        <fullName evidence="3">Transcriptional regulator, XRE family</fullName>
    </submittedName>
</protein>
<dbReference type="Pfam" id="PF13413">
    <property type="entry name" value="HTH_25"/>
    <property type="match status" value="1"/>
</dbReference>
<feature type="transmembrane region" description="Helical" evidence="1">
    <location>
        <begin position="126"/>
        <end position="148"/>
    </location>
</feature>
<dbReference type="Gene3D" id="1.10.260.40">
    <property type="entry name" value="lambda repressor-like DNA-binding domains"/>
    <property type="match status" value="1"/>
</dbReference>
<dbReference type="InterPro" id="IPR001387">
    <property type="entry name" value="Cro/C1-type_HTH"/>
</dbReference>
<dbReference type="GO" id="GO:0003677">
    <property type="term" value="F:DNA binding"/>
    <property type="evidence" value="ECO:0007669"/>
    <property type="project" value="InterPro"/>
</dbReference>
<dbReference type="InterPro" id="IPR010982">
    <property type="entry name" value="Lambda_DNA-bd_dom_sf"/>
</dbReference>
<keyword evidence="4" id="KW-1185">Reference proteome</keyword>
<dbReference type="SUPFAM" id="SSF47413">
    <property type="entry name" value="lambda repressor-like DNA-binding domains"/>
    <property type="match status" value="1"/>
</dbReference>
<sequence>MEEEGRVGSAIETLSEQIRQIRQRSGLTLEEISGQIKIKKSHLEKIESGDMTFLPPVYVFAFLKEYASALGIDNEALIEQCRDEFSIPTEEQVLRQLPKQPDTLSMFIPPQGFKGMLLNLQDAVPVQVLIGGGIAFILVILLLLAIFFNRGQESAETPAAVEKTPVETVVEKPAPPAIVDTTPSDTLGAAAMADESTLAVKQQAWAKDISFLPKDPASPLSRVLVVRIVNDLTWVKVIADNGEIVYPGGQFKKDEVLRYEAKKKFWVNIGRPSNVELYVNGERVPPFTKRTIMLNEE</sequence>
<name>B4S568_PROA2</name>
<dbReference type="eggNOG" id="COG1426">
    <property type="taxonomic scope" value="Bacteria"/>
</dbReference>
<dbReference type="AlphaFoldDB" id="B4S568"/>
<evidence type="ECO:0000313" key="3">
    <source>
        <dbReference type="EMBL" id="ACF47014.1"/>
    </source>
</evidence>
<dbReference type="STRING" id="290512.Paes_2004"/>
<keyword evidence="1" id="KW-0812">Transmembrane</keyword>
<dbReference type="CDD" id="cd00093">
    <property type="entry name" value="HTH_XRE"/>
    <property type="match status" value="1"/>
</dbReference>
<dbReference type="EMBL" id="CP001108">
    <property type="protein sequence ID" value="ACF47014.1"/>
    <property type="molecule type" value="Genomic_DNA"/>
</dbReference>
<dbReference type="SMART" id="SM00530">
    <property type="entry name" value="HTH_XRE"/>
    <property type="match status" value="1"/>
</dbReference>
<dbReference type="InterPro" id="IPR050400">
    <property type="entry name" value="Bact_Cytoskel_RodZ"/>
</dbReference>
<dbReference type="Pfam" id="PF13464">
    <property type="entry name" value="RodZ_C"/>
    <property type="match status" value="1"/>
</dbReference>
<evidence type="ECO:0000256" key="1">
    <source>
        <dbReference type="SAM" id="Phobius"/>
    </source>
</evidence>
<keyword evidence="1" id="KW-1133">Transmembrane helix</keyword>
<organism evidence="3 4">
    <name type="scientific">Prosthecochloris aestuarii (strain DSM 271 / SK 413)</name>
    <dbReference type="NCBI Taxonomy" id="290512"/>
    <lineage>
        <taxon>Bacteria</taxon>
        <taxon>Pseudomonadati</taxon>
        <taxon>Chlorobiota</taxon>
        <taxon>Chlorobiia</taxon>
        <taxon>Chlorobiales</taxon>
        <taxon>Chlorobiaceae</taxon>
        <taxon>Prosthecochloris</taxon>
    </lineage>
</organism>
<dbReference type="PANTHER" id="PTHR34475:SF1">
    <property type="entry name" value="CYTOSKELETON PROTEIN RODZ"/>
    <property type="match status" value="1"/>
</dbReference>
<dbReference type="HOGENOM" id="CLU_923445_0_0_10"/>
<proteinExistence type="predicted"/>
<keyword evidence="1" id="KW-0472">Membrane</keyword>
<evidence type="ECO:0000259" key="2">
    <source>
        <dbReference type="PROSITE" id="PS50943"/>
    </source>
</evidence>
<dbReference type="PROSITE" id="PS50943">
    <property type="entry name" value="HTH_CROC1"/>
    <property type="match status" value="1"/>
</dbReference>
<feature type="domain" description="HTH cro/C1-type" evidence="2">
    <location>
        <begin position="18"/>
        <end position="77"/>
    </location>
</feature>
<dbReference type="Proteomes" id="UP000002725">
    <property type="component" value="Chromosome"/>
</dbReference>
<reference evidence="3" key="1">
    <citation type="submission" date="2008-06" db="EMBL/GenBank/DDBJ databases">
        <title>Complete sequence of chromosome of Prosthecochloris aestuarii DSM 271.</title>
        <authorList>
            <consortium name="US DOE Joint Genome Institute"/>
            <person name="Lucas S."/>
            <person name="Copeland A."/>
            <person name="Lapidus A."/>
            <person name="Glavina del Rio T."/>
            <person name="Dalin E."/>
            <person name="Tice H."/>
            <person name="Bruce D."/>
            <person name="Goodwin L."/>
            <person name="Pitluck S."/>
            <person name="Schmutz J."/>
            <person name="Larimer F."/>
            <person name="Land M."/>
            <person name="Hauser L."/>
            <person name="Kyrpides N."/>
            <person name="Anderson I."/>
            <person name="Liu Z."/>
            <person name="Li T."/>
            <person name="Zhao F."/>
            <person name="Overmann J."/>
            <person name="Bryant D.A."/>
            <person name="Richardson P."/>
        </authorList>
    </citation>
    <scope>NUCLEOTIDE SEQUENCE [LARGE SCALE GENOMIC DNA]</scope>
    <source>
        <strain evidence="3">DSM 271</strain>
    </source>
</reference>